<organism evidence="1 2">
    <name type="scientific">Linnemannia elongata AG-77</name>
    <dbReference type="NCBI Taxonomy" id="1314771"/>
    <lineage>
        <taxon>Eukaryota</taxon>
        <taxon>Fungi</taxon>
        <taxon>Fungi incertae sedis</taxon>
        <taxon>Mucoromycota</taxon>
        <taxon>Mortierellomycotina</taxon>
        <taxon>Mortierellomycetes</taxon>
        <taxon>Mortierellales</taxon>
        <taxon>Mortierellaceae</taxon>
        <taxon>Linnemannia</taxon>
    </lineage>
</organism>
<evidence type="ECO:0000313" key="2">
    <source>
        <dbReference type="Proteomes" id="UP000078512"/>
    </source>
</evidence>
<protein>
    <submittedName>
        <fullName evidence="1">Uncharacterized protein</fullName>
    </submittedName>
</protein>
<keyword evidence="2" id="KW-1185">Reference proteome</keyword>
<dbReference type="AlphaFoldDB" id="A0A197KI00"/>
<name>A0A197KI00_9FUNG</name>
<accession>A0A197KI00</accession>
<evidence type="ECO:0000313" key="1">
    <source>
        <dbReference type="EMBL" id="OAQ36768.1"/>
    </source>
</evidence>
<dbReference type="EMBL" id="KV442011">
    <property type="protein sequence ID" value="OAQ36768.1"/>
    <property type="molecule type" value="Genomic_DNA"/>
</dbReference>
<sequence length="308" mass="34947">MLAELEAAKDWDQELHRMQQQTIDRLIVAQQRVDAILVQNFELHEYPIPRLFVILPDTYESWDPRNSLKERFRLFFLCECGEGCKSGTSDCTTSGQLANTVADTPVSPIRVRNCIHLAKHEGSISESTMQAVDLSINFLEQQVDDNVVPDDFKGTRSDEQDTDDMFESLAALEGAVLRRLGTFLRNNDQDKILGNLCRITTEQGHVKWVCFQHYKETYRETVLVSFVQSVESAGGSYDPLLRRVTIDLKSSTTAKDFFKRLATQATIVKNLDVTLSWHFGSADLVNLVAMVTKSNFRSFTLDPQDDPT</sequence>
<gene>
    <name evidence="1" type="ORF">K457DRAFT_12422</name>
</gene>
<dbReference type="OrthoDB" id="2409706at2759"/>
<dbReference type="Proteomes" id="UP000078512">
    <property type="component" value="Unassembled WGS sequence"/>
</dbReference>
<reference evidence="1 2" key="1">
    <citation type="submission" date="2016-05" db="EMBL/GenBank/DDBJ databases">
        <title>Genome sequencing reveals origins of a unique bacterial endosymbiosis in the earliest lineages of terrestrial Fungi.</title>
        <authorList>
            <consortium name="DOE Joint Genome Institute"/>
            <person name="Uehling J."/>
            <person name="Gryganskyi A."/>
            <person name="Hameed K."/>
            <person name="Tschaplinski T."/>
            <person name="Misztal P."/>
            <person name="Wu S."/>
            <person name="Desiro A."/>
            <person name="Vande Pol N."/>
            <person name="Du Z.-Y."/>
            <person name="Zienkiewicz A."/>
            <person name="Zienkiewicz K."/>
            <person name="Morin E."/>
            <person name="Tisserant E."/>
            <person name="Splivallo R."/>
            <person name="Hainaut M."/>
            <person name="Henrissat B."/>
            <person name="Ohm R."/>
            <person name="Kuo A."/>
            <person name="Yan J."/>
            <person name="Lipzen A."/>
            <person name="Nolan M."/>
            <person name="Labutti K."/>
            <person name="Barry K."/>
            <person name="Goldstein A."/>
            <person name="Labbe J."/>
            <person name="Schadt C."/>
            <person name="Tuskan G."/>
            <person name="Grigoriev I."/>
            <person name="Martin F."/>
            <person name="Vilgalys R."/>
            <person name="Bonito G."/>
        </authorList>
    </citation>
    <scope>NUCLEOTIDE SEQUENCE [LARGE SCALE GENOMIC DNA]</scope>
    <source>
        <strain evidence="1 2">AG-77</strain>
    </source>
</reference>
<proteinExistence type="predicted"/>